<dbReference type="Gene3D" id="2.60.40.10">
    <property type="entry name" value="Immunoglobulins"/>
    <property type="match status" value="1"/>
</dbReference>
<dbReference type="AlphaFoldDB" id="A0A4R5CW53"/>
<dbReference type="InterPro" id="IPR013783">
    <property type="entry name" value="Ig-like_fold"/>
</dbReference>
<dbReference type="EMBL" id="SMFO01000008">
    <property type="protein sequence ID" value="TDE03261.1"/>
    <property type="molecule type" value="Genomic_DNA"/>
</dbReference>
<feature type="non-terminal residue" evidence="1">
    <location>
        <position position="1255"/>
    </location>
</feature>
<evidence type="ECO:0000313" key="1">
    <source>
        <dbReference type="EMBL" id="TDE03261.1"/>
    </source>
</evidence>
<accession>A0A4R5CW53</accession>
<gene>
    <name evidence="1" type="ORF">E0F98_11765</name>
</gene>
<comment type="caution">
    <text evidence="1">The sequence shown here is derived from an EMBL/GenBank/DDBJ whole genome shotgun (WGS) entry which is preliminary data.</text>
</comment>
<dbReference type="Proteomes" id="UP000294597">
    <property type="component" value="Unassembled WGS sequence"/>
</dbReference>
<keyword evidence="2" id="KW-1185">Reference proteome</keyword>
<proteinExistence type="predicted"/>
<organism evidence="1 2">
    <name type="scientific">Flavobacterium hiemivividum</name>
    <dbReference type="NCBI Taxonomy" id="2541734"/>
    <lineage>
        <taxon>Bacteria</taxon>
        <taxon>Pseudomonadati</taxon>
        <taxon>Bacteroidota</taxon>
        <taxon>Flavobacteriia</taxon>
        <taxon>Flavobacteriales</taxon>
        <taxon>Flavobacteriaceae</taxon>
        <taxon>Flavobacterium</taxon>
    </lineage>
</organism>
<reference evidence="1 2" key="1">
    <citation type="submission" date="2019-03" db="EMBL/GenBank/DDBJ databases">
        <title>Flavobacterium TSA-D2 sp. nov., isolated from arctic soil.</title>
        <authorList>
            <person name="Chaudhary D.K."/>
        </authorList>
    </citation>
    <scope>NUCLEOTIDE SEQUENCE [LARGE SCALE GENOMIC DNA]</scope>
    <source>
        <strain evidence="1 2">TSA-D2</strain>
    </source>
</reference>
<dbReference type="Pfam" id="PF13573">
    <property type="entry name" value="SprB"/>
    <property type="match status" value="11"/>
</dbReference>
<evidence type="ECO:0000313" key="2">
    <source>
        <dbReference type="Proteomes" id="UP000294597"/>
    </source>
</evidence>
<sequence length="1255" mass="128791">MKKSTVSKLFDRLFGTLICCFITNNFLFKSSFKKNDGRDTINFLSKRWHYSWRQSLVLPLLLVAIIMTDTTVHAQGSIRGFVPVLAPKSGSGVDGDAYAHMPAGYEAVGDLFDAQHPDINGHGVINPFTGELLYPGQSFFLQDRYENDLTIFTASNKINDNPNTYTWGPGNSPNKNEIQNAGAHFSYGDPSLPGGVATDLWCLFAGDRQVTSGSSYIDFEFLQKSMTITGATMAANGSVTGGSGGFTSLGTDGGRTLGDILITIEFTNGGGDANAVIRVWSAKAGGGFEYVIHPNSEFLGKIFITNNTVMTHVPFDVYGSDPNGTGVGGDYAPNQWAEGAINLTQVFKNTLALKDPCFSVSTLFIRTRSSGNSQQSELKDFPGAPIQFTVDGRPKGTAVATNPSCNGGFGSVDLSVTGGSSIYTYSWTGPNNFTASTQDISNALAGTYQWTVTDSKGCIASGSVDVTQPPAIVVSNATLLSPKCNGGTDGSITITSSGGTGILMYSANDGETYQASNVFSGLAAGEYKWAVKDANNCILKGTVTITQPTAIAVSAALLSPKCNGGTDGSITITASGGTGILMYSANDGETYQASNVFSGLAAGDYKWAVKDANNCILKGTVTITQPTAIAVSAALLSPKCNGGTDGSITITASGGTGILMYSANDGETYQASNVFRGLAAGDYKWAVKDANNCILKGTVTITQPTVIAVSAALVSPKCNGGTDGSITITASGGTGILMYSANDGETYQASNVFSGLAAGEYKWAVKDANNCILKGTVTITQPTAIAVSAALVSPKCNGGTDGSITITASGGTGILMYSANDGETYQASNVFSGLAAGEYKWAVKDANNCVLKGTVTITQPPAIVVSNATLLSPKCNGGTDGSITITSSGGTGILMYSANDGETYQASNVFSGLAAGEYKWAVKDANNCVLKGTVTITQPTAIAVSAALVSPKCNGGTDGSITITASGGTGILMYSANDGETYQASNVFSGLAAGEYKWAVKDANNCVLKGTVTITQPTAIAVSAALVSPKCNGGTDGSITITSSGGTGILMYSANDGETYQASNVFSGLAAGDYKWAVKDANNCVLKGTVTITQPTAIAVSAALVSPKCNGGTDGSITITASGGTGILMYSANDGETYQASNVFSGLAAGEYKWAVKDANNCILKGTVTITQPTAIAVSAALVSPKCNGGTDGSITITASGGTGILMYSANDGETYQASNVFSGLAAGEYKWAVKDANNCILKGTVTITQPTAIA</sequence>
<protein>
    <submittedName>
        <fullName evidence="1">Uncharacterized protein</fullName>
    </submittedName>
</protein>
<dbReference type="InterPro" id="IPR025667">
    <property type="entry name" value="SprB_repeat"/>
</dbReference>
<dbReference type="RefSeq" id="WP_207917104.1">
    <property type="nucleotide sequence ID" value="NZ_SMFO01000008.1"/>
</dbReference>
<name>A0A4R5CW53_9FLAO</name>